<dbReference type="InterPro" id="IPR058317">
    <property type="entry name" value="DUF8004"/>
</dbReference>
<feature type="compositionally biased region" description="Basic residues" evidence="1">
    <location>
        <begin position="683"/>
        <end position="692"/>
    </location>
</feature>
<feature type="compositionally biased region" description="Polar residues" evidence="1">
    <location>
        <begin position="693"/>
        <end position="703"/>
    </location>
</feature>
<feature type="domain" description="DUF8004" evidence="2">
    <location>
        <begin position="168"/>
        <end position="259"/>
    </location>
</feature>
<feature type="compositionally biased region" description="Low complexity" evidence="1">
    <location>
        <begin position="612"/>
        <end position="651"/>
    </location>
</feature>
<feature type="compositionally biased region" description="Basic and acidic residues" evidence="1">
    <location>
        <begin position="786"/>
        <end position="804"/>
    </location>
</feature>
<reference evidence="3" key="1">
    <citation type="journal article" date="2023" name="Mol. Phylogenet. Evol.">
        <title>Genome-scale phylogeny and comparative genomics of the fungal order Sordariales.</title>
        <authorList>
            <person name="Hensen N."/>
            <person name="Bonometti L."/>
            <person name="Westerberg I."/>
            <person name="Brannstrom I.O."/>
            <person name="Guillou S."/>
            <person name="Cros-Aarteil S."/>
            <person name="Calhoun S."/>
            <person name="Haridas S."/>
            <person name="Kuo A."/>
            <person name="Mondo S."/>
            <person name="Pangilinan J."/>
            <person name="Riley R."/>
            <person name="LaButti K."/>
            <person name="Andreopoulos B."/>
            <person name="Lipzen A."/>
            <person name="Chen C."/>
            <person name="Yan M."/>
            <person name="Daum C."/>
            <person name="Ng V."/>
            <person name="Clum A."/>
            <person name="Steindorff A."/>
            <person name="Ohm R.A."/>
            <person name="Martin F."/>
            <person name="Silar P."/>
            <person name="Natvig D.O."/>
            <person name="Lalanne C."/>
            <person name="Gautier V."/>
            <person name="Ament-Velasquez S.L."/>
            <person name="Kruys A."/>
            <person name="Hutchinson M.I."/>
            <person name="Powell A.J."/>
            <person name="Barry K."/>
            <person name="Miller A.N."/>
            <person name="Grigoriev I.V."/>
            <person name="Debuchy R."/>
            <person name="Gladieux P."/>
            <person name="Hiltunen Thoren M."/>
            <person name="Johannesson H."/>
        </authorList>
    </citation>
    <scope>NUCLEOTIDE SEQUENCE</scope>
    <source>
        <strain evidence="3">PSN324</strain>
    </source>
</reference>
<keyword evidence="4" id="KW-1185">Reference proteome</keyword>
<accession>A0AAV9HJV9</accession>
<feature type="region of interest" description="Disordered" evidence="1">
    <location>
        <begin position="554"/>
        <end position="573"/>
    </location>
</feature>
<protein>
    <recommendedName>
        <fullName evidence="2">DUF8004 domain-containing protein</fullName>
    </recommendedName>
</protein>
<evidence type="ECO:0000313" key="3">
    <source>
        <dbReference type="EMBL" id="KAK4460175.1"/>
    </source>
</evidence>
<organism evidence="3 4">
    <name type="scientific">Cladorrhinum samala</name>
    <dbReference type="NCBI Taxonomy" id="585594"/>
    <lineage>
        <taxon>Eukaryota</taxon>
        <taxon>Fungi</taxon>
        <taxon>Dikarya</taxon>
        <taxon>Ascomycota</taxon>
        <taxon>Pezizomycotina</taxon>
        <taxon>Sordariomycetes</taxon>
        <taxon>Sordariomycetidae</taxon>
        <taxon>Sordariales</taxon>
        <taxon>Podosporaceae</taxon>
        <taxon>Cladorrhinum</taxon>
    </lineage>
</organism>
<dbReference type="AlphaFoldDB" id="A0AAV9HJV9"/>
<dbReference type="EMBL" id="MU865018">
    <property type="protein sequence ID" value="KAK4460175.1"/>
    <property type="molecule type" value="Genomic_DNA"/>
</dbReference>
<feature type="region of interest" description="Disordered" evidence="1">
    <location>
        <begin position="776"/>
        <end position="804"/>
    </location>
</feature>
<reference evidence="3" key="2">
    <citation type="submission" date="2023-06" db="EMBL/GenBank/DDBJ databases">
        <authorList>
            <consortium name="Lawrence Berkeley National Laboratory"/>
            <person name="Mondo S.J."/>
            <person name="Hensen N."/>
            <person name="Bonometti L."/>
            <person name="Westerberg I."/>
            <person name="Brannstrom I.O."/>
            <person name="Guillou S."/>
            <person name="Cros-Aarteil S."/>
            <person name="Calhoun S."/>
            <person name="Haridas S."/>
            <person name="Kuo A."/>
            <person name="Pangilinan J."/>
            <person name="Riley R."/>
            <person name="Labutti K."/>
            <person name="Andreopoulos B."/>
            <person name="Lipzen A."/>
            <person name="Chen C."/>
            <person name="Yanf M."/>
            <person name="Daum C."/>
            <person name="Ng V."/>
            <person name="Clum A."/>
            <person name="Steindorff A."/>
            <person name="Ohm R."/>
            <person name="Martin F."/>
            <person name="Silar P."/>
            <person name="Natvig D."/>
            <person name="Lalanne C."/>
            <person name="Gautier V."/>
            <person name="Ament-Velasquez S.L."/>
            <person name="Kruys A."/>
            <person name="Hutchinson M.I."/>
            <person name="Powell A.J."/>
            <person name="Barry K."/>
            <person name="Miller A.N."/>
            <person name="Grigoriev I.V."/>
            <person name="Debuchy R."/>
            <person name="Gladieux P."/>
            <person name="Thoren M.H."/>
            <person name="Johannesson H."/>
        </authorList>
    </citation>
    <scope>NUCLEOTIDE SEQUENCE</scope>
    <source>
        <strain evidence="3">PSN324</strain>
    </source>
</reference>
<feature type="region of interest" description="Disordered" evidence="1">
    <location>
        <begin position="595"/>
        <end position="709"/>
    </location>
</feature>
<evidence type="ECO:0000259" key="2">
    <source>
        <dbReference type="Pfam" id="PF26013"/>
    </source>
</evidence>
<evidence type="ECO:0000256" key="1">
    <source>
        <dbReference type="SAM" id="MobiDB-lite"/>
    </source>
</evidence>
<dbReference type="PANTHER" id="PTHR39601">
    <property type="entry name" value="CHORIOGENIN HMINOR"/>
    <property type="match status" value="1"/>
</dbReference>
<comment type="caution">
    <text evidence="3">The sequence shown here is derived from an EMBL/GenBank/DDBJ whole genome shotgun (WGS) entry which is preliminary data.</text>
</comment>
<sequence length="804" mass="90079">MEQHTSIGHRIKRWDGAGKVCTHWDSLRRDPELWSRDGNCLIYLFERGQSRRSPAFKVNFNTLLAAKCHPLVAKYAVRDVPDWSTYDAEEAFLEDLCWDARPNDEVELYTPAPATANSKETGLHYLAIRNLLAWAFRKPVVGEHLGVTFISLLNSLREFRCPDEDNMDSILAYMDEQGYLDMANQPFHALAMLHFAERFRLKDLYTDALCHCVGMREQVNSIPEYQLITSASRNLIWQTRSEMDERLCKAGQMLRNFLEGDLPEAQMRLSPGERSHLRHFRTFLMAFFAKRLGRYPPASIDPPALVFEPDVYKTMHEDMNALYLHLADTDFTTRTLPTMAQLQTGSSILHIIHGFDQRNRYASLNHPLPLIPEIAPKKSSRRLSWLVRSDKLKPDQRLVAHAAMVKATNKEKAIMDNELVVAYRKFEEDALFFPPKAERSEKLSPADARKARWSLIYCTYQVIRSCAPPPAECAGAMGTDLKYNIAVDTANITLPWEQEQIPIPDSGASLESISDTSSSVLTASAVISLQSLANPPCYAKHSTLWDERRIPKATRSFSSRSPPSRATEPVFYTPPTVPLRIRSLQHAPRPSCHTFGSADKFSVESLKPPPLSVSVRSASSTTPSSTPPSSTSRTHISYSLSATPGSSSSSWSDEKEEQETDLATLLHPLPLRPAPPLVSRVRERQRGRKSQTKAKMQTGATKQSRYSMHSVRSVSSSVYSDGVGGVASLVGSVPVGPPPLPAPPLPKKSSKRGLAGRMGGMYPLPLRIRKVGAAYVHAQQQQRSTGGERGEKRGELYKTREEKR</sequence>
<gene>
    <name evidence="3" type="ORF">QBC42DRAFT_109696</name>
</gene>
<feature type="compositionally biased region" description="Low complexity" evidence="1">
    <location>
        <begin position="555"/>
        <end position="565"/>
    </location>
</feature>
<dbReference type="Proteomes" id="UP001321749">
    <property type="component" value="Unassembled WGS sequence"/>
</dbReference>
<dbReference type="Pfam" id="PF26013">
    <property type="entry name" value="DUF8004"/>
    <property type="match status" value="1"/>
</dbReference>
<dbReference type="PANTHER" id="PTHR39601:SF1">
    <property type="entry name" value="CHORIOGENIN HMINOR"/>
    <property type="match status" value="1"/>
</dbReference>
<proteinExistence type="predicted"/>
<name>A0AAV9HJV9_9PEZI</name>
<evidence type="ECO:0000313" key="4">
    <source>
        <dbReference type="Proteomes" id="UP001321749"/>
    </source>
</evidence>